<feature type="transmembrane region" description="Helical" evidence="6">
    <location>
        <begin position="57"/>
        <end position="76"/>
    </location>
</feature>
<feature type="transmembrane region" description="Helical" evidence="6">
    <location>
        <begin position="27"/>
        <end position="45"/>
    </location>
</feature>
<keyword evidence="2 6" id="KW-0812">Transmembrane</keyword>
<reference evidence="8" key="1">
    <citation type="journal article" date="2015" name="Nat. Genet.">
        <title>The genome and transcriptome of the zoonotic hookworm Ancylostoma ceylanicum identify infection-specific gene families.</title>
        <authorList>
            <person name="Schwarz E.M."/>
            <person name="Hu Y."/>
            <person name="Antoshechkin I."/>
            <person name="Miller M.M."/>
            <person name="Sternberg P.W."/>
            <person name="Aroian R.V."/>
        </authorList>
    </citation>
    <scope>NUCLEOTIDE SEQUENCE</scope>
    <source>
        <strain evidence="8">HY135</strain>
    </source>
</reference>
<dbReference type="Gene3D" id="1.20.1070.10">
    <property type="entry name" value="Rhodopsin 7-helix transmembrane proteins"/>
    <property type="match status" value="1"/>
</dbReference>
<evidence type="ECO:0000256" key="3">
    <source>
        <dbReference type="ARBA" id="ARBA00022989"/>
    </source>
</evidence>
<dbReference type="InterPro" id="IPR019408">
    <property type="entry name" value="7TM_GPCR_serpentine_rcpt_Srab"/>
</dbReference>
<evidence type="ECO:0008006" key="9">
    <source>
        <dbReference type="Google" id="ProtNLM"/>
    </source>
</evidence>
<evidence type="ECO:0000256" key="4">
    <source>
        <dbReference type="ARBA" id="ARBA00023136"/>
    </source>
</evidence>
<dbReference type="PANTHER" id="PTHR31357:SF5">
    <property type="entry name" value="SERPENTINE RECEPTOR CLASS ALPHA-1-RELATED"/>
    <property type="match status" value="1"/>
</dbReference>
<keyword evidence="8" id="KW-1185">Reference proteome</keyword>
<evidence type="ECO:0000256" key="1">
    <source>
        <dbReference type="ARBA" id="ARBA00004141"/>
    </source>
</evidence>
<comment type="subcellular location">
    <subcellularLocation>
        <location evidence="1">Membrane</location>
        <topology evidence="1">Multi-pass membrane protein</topology>
    </subcellularLocation>
</comment>
<keyword evidence="3 6" id="KW-1133">Transmembrane helix</keyword>
<comment type="similarity">
    <text evidence="5">Belongs to the nematode receptor-like protein sra family.</text>
</comment>
<feature type="transmembrane region" description="Helical" evidence="6">
    <location>
        <begin position="277"/>
        <end position="300"/>
    </location>
</feature>
<feature type="transmembrane region" description="Helical" evidence="6">
    <location>
        <begin position="190"/>
        <end position="213"/>
    </location>
</feature>
<name>A0A016RRN8_9BILA</name>
<evidence type="ECO:0000313" key="8">
    <source>
        <dbReference type="Proteomes" id="UP000024635"/>
    </source>
</evidence>
<proteinExistence type="inferred from homology"/>
<comment type="caution">
    <text evidence="7">The sequence shown here is derived from an EMBL/GenBank/DDBJ whole genome shotgun (WGS) entry which is preliminary data.</text>
</comment>
<dbReference type="EMBL" id="JARK01001731">
    <property type="protein sequence ID" value="EYB80988.1"/>
    <property type="molecule type" value="Genomic_DNA"/>
</dbReference>
<evidence type="ECO:0000313" key="7">
    <source>
        <dbReference type="EMBL" id="EYB80988.1"/>
    </source>
</evidence>
<dbReference type="SUPFAM" id="SSF81321">
    <property type="entry name" value="Family A G protein-coupled receptor-like"/>
    <property type="match status" value="1"/>
</dbReference>
<feature type="transmembrane region" description="Helical" evidence="6">
    <location>
        <begin position="108"/>
        <end position="128"/>
    </location>
</feature>
<organism evidence="7 8">
    <name type="scientific">Ancylostoma ceylanicum</name>
    <dbReference type="NCBI Taxonomy" id="53326"/>
    <lineage>
        <taxon>Eukaryota</taxon>
        <taxon>Metazoa</taxon>
        <taxon>Ecdysozoa</taxon>
        <taxon>Nematoda</taxon>
        <taxon>Chromadorea</taxon>
        <taxon>Rhabditida</taxon>
        <taxon>Rhabditina</taxon>
        <taxon>Rhabditomorpha</taxon>
        <taxon>Strongyloidea</taxon>
        <taxon>Ancylostomatidae</taxon>
        <taxon>Ancylostomatinae</taxon>
        <taxon>Ancylostoma</taxon>
    </lineage>
</organism>
<dbReference type="Pfam" id="PF10292">
    <property type="entry name" value="7TM_GPCR_Srab"/>
    <property type="match status" value="1"/>
</dbReference>
<protein>
    <recommendedName>
        <fullName evidence="9">G-protein coupled receptors family 1 profile domain-containing protein</fullName>
    </recommendedName>
</protein>
<dbReference type="InterPro" id="IPR051080">
    <property type="entry name" value="Nematode_rcpt-like_serp_alpha"/>
</dbReference>
<dbReference type="OrthoDB" id="5819201at2759"/>
<feature type="transmembrane region" description="Helical" evidence="6">
    <location>
        <begin position="238"/>
        <end position="257"/>
    </location>
</feature>
<evidence type="ECO:0000256" key="6">
    <source>
        <dbReference type="SAM" id="Phobius"/>
    </source>
</evidence>
<dbReference type="PANTHER" id="PTHR31357">
    <property type="entry name" value="SERPENTINE RECEPTOR CLASS ALPHA-10"/>
    <property type="match status" value="1"/>
</dbReference>
<dbReference type="GO" id="GO:0004984">
    <property type="term" value="F:olfactory receptor activity"/>
    <property type="evidence" value="ECO:0007669"/>
    <property type="project" value="TreeGrafter"/>
</dbReference>
<gene>
    <name evidence="7" type="primary">Acey_s0395.g648</name>
    <name evidence="7" type="ORF">Y032_0395g648</name>
</gene>
<dbReference type="AlphaFoldDB" id="A0A016RRN8"/>
<dbReference type="GO" id="GO:0016020">
    <property type="term" value="C:membrane"/>
    <property type="evidence" value="ECO:0007669"/>
    <property type="project" value="UniProtKB-SubCell"/>
</dbReference>
<evidence type="ECO:0000256" key="2">
    <source>
        <dbReference type="ARBA" id="ARBA00022692"/>
    </source>
</evidence>
<dbReference type="Proteomes" id="UP000024635">
    <property type="component" value="Unassembled WGS sequence"/>
</dbReference>
<accession>A0A016RRN8</accession>
<keyword evidence="4 6" id="KW-0472">Membrane</keyword>
<feature type="transmembrane region" description="Helical" evidence="6">
    <location>
        <begin position="149"/>
        <end position="170"/>
    </location>
</feature>
<sequence>MSEEESHCSEAAAFIAFIPQSVSMSTHILLCFVALVTNCIFVQFSSKQLNFHFNCRILILTLVSINCAHSTVYSSLLVRYEVYHLIKIHSIHENLCDVMTDGRFCFPMRLTTSACYIGHTTVFFGLLLERCLATRYMATYERSSHRAGYTIACCSVLSAFLLSWFKIRLFNMGQRTVYCSSVTAETYTDVLITHSLLLMLLTITVIIFGFIFLQNRRVTKRVARNVSEKYQATENIRALRMLAPLLIFHFICYPLYFTVSIITQSIRHLVGTLYFRVIFSAVYCPSYYCVLSPLILLYIIRKKASTNEKTIFTVTTGKPQREEDIYFQNYRTMW</sequence>
<evidence type="ECO:0000256" key="5">
    <source>
        <dbReference type="ARBA" id="ARBA00037994"/>
    </source>
</evidence>